<dbReference type="Pfam" id="PF13374">
    <property type="entry name" value="TPR_10"/>
    <property type="match status" value="1"/>
</dbReference>
<dbReference type="EMBL" id="JAPEIS010000015">
    <property type="protein sequence ID" value="KAJ8058773.1"/>
    <property type="molecule type" value="Genomic_DNA"/>
</dbReference>
<dbReference type="SUPFAM" id="SSF48452">
    <property type="entry name" value="TPR-like"/>
    <property type="match status" value="1"/>
</dbReference>
<feature type="domain" description="Clr5" evidence="1">
    <location>
        <begin position="30"/>
        <end position="82"/>
    </location>
</feature>
<dbReference type="InterPro" id="IPR025676">
    <property type="entry name" value="Clr5_dom"/>
</dbReference>
<dbReference type="Proteomes" id="UP001152300">
    <property type="component" value="Unassembled WGS sequence"/>
</dbReference>
<gene>
    <name evidence="2" type="ORF">OCU04_011762</name>
</gene>
<name>A0A9X0DFD9_9HELO</name>
<dbReference type="InterPro" id="IPR011990">
    <property type="entry name" value="TPR-like_helical_dom_sf"/>
</dbReference>
<dbReference type="OrthoDB" id="3553212at2759"/>
<proteinExistence type="predicted"/>
<organism evidence="2 3">
    <name type="scientific">Sclerotinia nivalis</name>
    <dbReference type="NCBI Taxonomy" id="352851"/>
    <lineage>
        <taxon>Eukaryota</taxon>
        <taxon>Fungi</taxon>
        <taxon>Dikarya</taxon>
        <taxon>Ascomycota</taxon>
        <taxon>Pezizomycotina</taxon>
        <taxon>Leotiomycetes</taxon>
        <taxon>Helotiales</taxon>
        <taxon>Sclerotiniaceae</taxon>
        <taxon>Sclerotinia</taxon>
    </lineage>
</organism>
<sequence length="695" mass="81004">MNAQLLPGNKMSIEVEEKSLSTEGLKVLSSEEWLKFKPIIQRLYIDENKTFKVVASKLLSEVGFCPTKRQFTRKIEEWGLKKNFRKTERKFLLQNRNLNGTMHFGLGDKRILDPRRTQRLKRRYRHESQRPQDLPREEIDAISIPAAPSCSSPEEQQPTINHMEEIPSSHSMPLRLEIPDENTAMDIEHWPFDWDAVDVPGSPGLTRLFELLELEASITPMDLDDEVVEEKQLVSGTELRDKIERDGTTNRQISSAYSHVKYGTMLKAAVRPVPTTRKRLPWSPLFELDIFPTSRSAPGHRMMLASVSTRSIETWNIEVEDWKLKLSKLTKTLSGHNPAIILCLEHLVILYGNLGLDSLRLYRQILDARLKEVNRNGYAIIETYLDIVKALLQAGRYSDAAYLHRSLHQTIQQSRLGVEHPLYIRSSYLEAYILCQSNQEAEHTIRLVVQKALTFLGPSHTITINAFSLLGNILGRCRTKSCSEVEKLYGYSIQANRSYFQNESFAYFKNIFHLIDVLEDKKQFEESYNLCTYIMGHLEPTVGKRQHRYYHFRRKLGCILCGWGRLPESIKLFHEMLADMDFNLSSSYRSPIYRHLARALRKSGNFREAIVWYKRSLLDRVKIYGWSNSQKIKTLSVGLGDCYKKLLRFGDALLFYEKLLEKLKIALTADHPFIKRVERWIVWERCGWWWGWRWG</sequence>
<accession>A0A9X0DFD9</accession>
<dbReference type="Pfam" id="PF14420">
    <property type="entry name" value="Clr5"/>
    <property type="match status" value="1"/>
</dbReference>
<evidence type="ECO:0000259" key="1">
    <source>
        <dbReference type="Pfam" id="PF14420"/>
    </source>
</evidence>
<evidence type="ECO:0000313" key="2">
    <source>
        <dbReference type="EMBL" id="KAJ8058773.1"/>
    </source>
</evidence>
<dbReference type="AlphaFoldDB" id="A0A9X0DFD9"/>
<comment type="caution">
    <text evidence="2">The sequence shown here is derived from an EMBL/GenBank/DDBJ whole genome shotgun (WGS) entry which is preliminary data.</text>
</comment>
<dbReference type="Gene3D" id="1.25.40.10">
    <property type="entry name" value="Tetratricopeptide repeat domain"/>
    <property type="match status" value="2"/>
</dbReference>
<protein>
    <recommendedName>
        <fullName evidence="1">Clr5 domain-containing protein</fullName>
    </recommendedName>
</protein>
<reference evidence="2" key="1">
    <citation type="submission" date="2022-11" db="EMBL/GenBank/DDBJ databases">
        <title>Genome Resource of Sclerotinia nivalis Strain SnTB1, a Plant Pathogen Isolated from American Ginseng.</title>
        <authorList>
            <person name="Fan S."/>
        </authorList>
    </citation>
    <scope>NUCLEOTIDE SEQUENCE</scope>
    <source>
        <strain evidence="2">SnTB1</strain>
    </source>
</reference>
<dbReference type="PANTHER" id="PTHR38788:SF3">
    <property type="entry name" value="CLR5 DOMAIN-CONTAINING PROTEIN"/>
    <property type="match status" value="1"/>
</dbReference>
<keyword evidence="3" id="KW-1185">Reference proteome</keyword>
<evidence type="ECO:0000313" key="3">
    <source>
        <dbReference type="Proteomes" id="UP001152300"/>
    </source>
</evidence>
<dbReference type="PANTHER" id="PTHR38788">
    <property type="entry name" value="CLR5 DOMAIN-CONTAINING PROTEIN"/>
    <property type="match status" value="1"/>
</dbReference>